<dbReference type="InterPro" id="IPR025403">
    <property type="entry name" value="TgpA-like_C"/>
</dbReference>
<accession>A0A1C3EBU8</accession>
<reference evidence="4 5" key="1">
    <citation type="submission" date="2016-05" db="EMBL/GenBank/DDBJ databases">
        <title>Genomic and physiological characterization of Planctopirus sp. isolated from fresh water lake.</title>
        <authorList>
            <person name="Subhash Y."/>
            <person name="Ramana C."/>
        </authorList>
    </citation>
    <scope>NUCLEOTIDE SEQUENCE [LARGE SCALE GENOMIC DNA]</scope>
    <source>
        <strain evidence="4 5">JC280</strain>
    </source>
</reference>
<evidence type="ECO:0000256" key="1">
    <source>
        <dbReference type="SAM" id="MobiDB-lite"/>
    </source>
</evidence>
<feature type="transmembrane region" description="Helical" evidence="2">
    <location>
        <begin position="179"/>
        <end position="200"/>
    </location>
</feature>
<evidence type="ECO:0000313" key="5">
    <source>
        <dbReference type="Proteomes" id="UP000094828"/>
    </source>
</evidence>
<feature type="compositionally biased region" description="Low complexity" evidence="1">
    <location>
        <begin position="418"/>
        <end position="442"/>
    </location>
</feature>
<feature type="transmembrane region" description="Helical" evidence="2">
    <location>
        <begin position="123"/>
        <end position="149"/>
    </location>
</feature>
<feature type="transmembrane region" description="Helical" evidence="2">
    <location>
        <begin position="461"/>
        <end position="488"/>
    </location>
</feature>
<feature type="transmembrane region" description="Helical" evidence="2">
    <location>
        <begin position="81"/>
        <end position="102"/>
    </location>
</feature>
<dbReference type="EMBL" id="LYDR01000103">
    <property type="protein sequence ID" value="ODA30726.1"/>
    <property type="molecule type" value="Genomic_DNA"/>
</dbReference>
<feature type="transmembrane region" description="Helical" evidence="2">
    <location>
        <begin position="49"/>
        <end position="69"/>
    </location>
</feature>
<name>A0A1C3EBU8_9PLAN</name>
<comment type="caution">
    <text evidence="4">The sequence shown here is derived from an EMBL/GenBank/DDBJ whole genome shotgun (WGS) entry which is preliminary data.</text>
</comment>
<proteinExistence type="predicted"/>
<dbReference type="STRING" id="1841610.A6X21_05430"/>
<evidence type="ECO:0000259" key="3">
    <source>
        <dbReference type="Pfam" id="PF13559"/>
    </source>
</evidence>
<feature type="transmembrane region" description="Helical" evidence="2">
    <location>
        <begin position="306"/>
        <end position="326"/>
    </location>
</feature>
<feature type="transmembrane region" description="Helical" evidence="2">
    <location>
        <begin position="207"/>
        <end position="228"/>
    </location>
</feature>
<organism evidence="4 5">
    <name type="scientific">Planctopirus hydrillae</name>
    <dbReference type="NCBI Taxonomy" id="1841610"/>
    <lineage>
        <taxon>Bacteria</taxon>
        <taxon>Pseudomonadati</taxon>
        <taxon>Planctomycetota</taxon>
        <taxon>Planctomycetia</taxon>
        <taxon>Planctomycetales</taxon>
        <taxon>Planctomycetaceae</taxon>
        <taxon>Planctopirus</taxon>
    </lineage>
</organism>
<dbReference type="OrthoDB" id="208324at2"/>
<protein>
    <recommendedName>
        <fullName evidence="3">Protein-glutamine gamma-glutamyltransferase-like C-terminal domain-containing protein</fullName>
    </recommendedName>
</protein>
<keyword evidence="2" id="KW-0812">Transmembrane</keyword>
<feature type="compositionally biased region" description="Low complexity" evidence="1">
    <location>
        <begin position="374"/>
        <end position="391"/>
    </location>
</feature>
<keyword evidence="5" id="KW-1185">Reference proteome</keyword>
<dbReference type="RefSeq" id="WP_068848234.1">
    <property type="nucleotide sequence ID" value="NZ_LYDR01000103.1"/>
</dbReference>
<feature type="region of interest" description="Disordered" evidence="1">
    <location>
        <begin position="373"/>
        <end position="451"/>
    </location>
</feature>
<feature type="domain" description="Protein-glutamine gamma-glutamyltransferase-like C-terminal" evidence="3">
    <location>
        <begin position="555"/>
        <end position="615"/>
    </location>
</feature>
<dbReference type="Proteomes" id="UP000094828">
    <property type="component" value="Unassembled WGS sequence"/>
</dbReference>
<gene>
    <name evidence="4" type="ORF">A6X21_05430</name>
</gene>
<keyword evidence="2" id="KW-1133">Transmembrane helix</keyword>
<evidence type="ECO:0000256" key="2">
    <source>
        <dbReference type="SAM" id="Phobius"/>
    </source>
</evidence>
<dbReference type="AlphaFoldDB" id="A0A1C3EBU8"/>
<evidence type="ECO:0000313" key="4">
    <source>
        <dbReference type="EMBL" id="ODA30726.1"/>
    </source>
</evidence>
<keyword evidence="2" id="KW-0472">Membrane</keyword>
<sequence>MNQNPTLDAASSDRRETAAVPQVDLRGLSLLNSIDLAFHALRWQWKGLLLTYLAIALPTACAIAGLSMIDYRLAWCAPVLWVLVSGPLGVVIATTMTALLMGNATTYREALGQVRFKHMAMSILRRMAALAGLLMCGIGSLVAAVHFTFHPENHALRSRRKSGHEHHLKKLISSHHSDLVVNAFGLGIWIFCLSVVLLISADVLAEVWFGASFCLGPLLKMNQGLAAVDAVPEEYWEISTLFLTTDPRLLFAATLCVLAAFSLGRLAWVGEYINLRVREDCWDLELAMNQAAHDIRRKSTPRPLRVGLLALATWGLLSLILGNAPLSACAADTAQVPSHPVVPQARKTLEQPEYRYFEHFNADDIEGVEQARESLLPPRSRSSNSDTGSSRTLPGSMRSSKKSSGDGTETGTQRAKSRSSSKGSRPSSSQSQPSSSKGSAPAEPATPSSGMNAPSMDLSSLLGLGAVGTFLAYLIVAVVIVAIIVAIVMSIMASLRSRELEFTDANTTALEEGEILSEPGLIPADIYLARADELAGLGRYRDAIAQLLLSGMSFAERSGVVRYRRGLTLRDYQRAMGFETDLSHGFSAIVRVFEPLEFGRQPHTAEAWLAARTAYASTFEPLIRNESLPAALRTGDLS</sequence>
<feature type="transmembrane region" description="Helical" evidence="2">
    <location>
        <begin position="248"/>
        <end position="268"/>
    </location>
</feature>
<dbReference type="Pfam" id="PF13559">
    <property type="entry name" value="DUF4129"/>
    <property type="match status" value="1"/>
</dbReference>